<keyword evidence="5 9" id="KW-0862">Zinc</keyword>
<evidence type="ECO:0000256" key="6">
    <source>
        <dbReference type="ARBA" id="ARBA00022840"/>
    </source>
</evidence>
<dbReference type="Gene3D" id="3.40.50.620">
    <property type="entry name" value="HUPs"/>
    <property type="match status" value="1"/>
</dbReference>
<evidence type="ECO:0000259" key="10">
    <source>
        <dbReference type="Pfam" id="PF01406"/>
    </source>
</evidence>
<evidence type="ECO:0000256" key="4">
    <source>
        <dbReference type="ARBA" id="ARBA00022741"/>
    </source>
</evidence>
<dbReference type="NCBIfam" id="TIGR00435">
    <property type="entry name" value="cysS"/>
    <property type="match status" value="1"/>
</dbReference>
<organism evidence="12 13">
    <name type="scientific">Pendulispora brunnea</name>
    <dbReference type="NCBI Taxonomy" id="2905690"/>
    <lineage>
        <taxon>Bacteria</taxon>
        <taxon>Pseudomonadati</taxon>
        <taxon>Myxococcota</taxon>
        <taxon>Myxococcia</taxon>
        <taxon>Myxococcales</taxon>
        <taxon>Sorangiineae</taxon>
        <taxon>Pendulisporaceae</taxon>
        <taxon>Pendulispora</taxon>
    </lineage>
</organism>
<feature type="domain" description="Cysteinyl-tRNA ligase anticodon binding" evidence="11">
    <location>
        <begin position="469"/>
        <end position="508"/>
    </location>
</feature>
<name>A0ABZ2KDR2_9BACT</name>
<dbReference type="RefSeq" id="WP_394845834.1">
    <property type="nucleotide sequence ID" value="NZ_CP089982.1"/>
</dbReference>
<dbReference type="InterPro" id="IPR009080">
    <property type="entry name" value="tRNAsynth_Ia_anticodon-bd"/>
</dbReference>
<comment type="catalytic activity">
    <reaction evidence="9">
        <text>tRNA(Cys) + L-cysteine + ATP = L-cysteinyl-tRNA(Cys) + AMP + diphosphate</text>
        <dbReference type="Rhea" id="RHEA:17773"/>
        <dbReference type="Rhea" id="RHEA-COMP:9661"/>
        <dbReference type="Rhea" id="RHEA-COMP:9679"/>
        <dbReference type="ChEBI" id="CHEBI:30616"/>
        <dbReference type="ChEBI" id="CHEBI:33019"/>
        <dbReference type="ChEBI" id="CHEBI:35235"/>
        <dbReference type="ChEBI" id="CHEBI:78442"/>
        <dbReference type="ChEBI" id="CHEBI:78517"/>
        <dbReference type="ChEBI" id="CHEBI:456215"/>
        <dbReference type="EC" id="6.1.1.16"/>
    </reaction>
</comment>
<accession>A0ABZ2KDR2</accession>
<evidence type="ECO:0000259" key="11">
    <source>
        <dbReference type="Pfam" id="PF23493"/>
    </source>
</evidence>
<feature type="domain" description="tRNA synthetases class I catalytic" evidence="10">
    <location>
        <begin position="16"/>
        <end position="312"/>
    </location>
</feature>
<dbReference type="InterPro" id="IPR015803">
    <property type="entry name" value="Cys-tRNA-ligase"/>
</dbReference>
<evidence type="ECO:0000256" key="7">
    <source>
        <dbReference type="ARBA" id="ARBA00022917"/>
    </source>
</evidence>
<keyword evidence="3 9" id="KW-0479">Metal-binding</keyword>
<dbReference type="InterPro" id="IPR014729">
    <property type="entry name" value="Rossmann-like_a/b/a_fold"/>
</dbReference>
<feature type="binding site" evidence="9">
    <location>
        <position position="29"/>
    </location>
    <ligand>
        <name>Zn(2+)</name>
        <dbReference type="ChEBI" id="CHEBI:29105"/>
    </ligand>
</feature>
<dbReference type="Proteomes" id="UP001379533">
    <property type="component" value="Chromosome"/>
</dbReference>
<dbReference type="Gene3D" id="1.20.120.1910">
    <property type="entry name" value="Cysteine-tRNA ligase, C-terminal anti-codon recognition domain"/>
    <property type="match status" value="1"/>
</dbReference>
<keyword evidence="6 9" id="KW-0067">ATP-binding</keyword>
<dbReference type="HAMAP" id="MF_00041">
    <property type="entry name" value="Cys_tRNA_synth"/>
    <property type="match status" value="1"/>
</dbReference>
<dbReference type="Pfam" id="PF23493">
    <property type="entry name" value="CysS_C"/>
    <property type="match status" value="1"/>
</dbReference>
<reference evidence="12 13" key="1">
    <citation type="submission" date="2021-12" db="EMBL/GenBank/DDBJ databases">
        <title>Discovery of the Pendulisporaceae a myxobacterial family with distinct sporulation behavior and unique specialized metabolism.</title>
        <authorList>
            <person name="Garcia R."/>
            <person name="Popoff A."/>
            <person name="Bader C.D."/>
            <person name="Loehr J."/>
            <person name="Walesch S."/>
            <person name="Walt C."/>
            <person name="Boldt J."/>
            <person name="Bunk B."/>
            <person name="Haeckl F.J.F.P.J."/>
            <person name="Gunesch A.P."/>
            <person name="Birkelbach J."/>
            <person name="Nuebel U."/>
            <person name="Pietschmann T."/>
            <person name="Bach T."/>
            <person name="Mueller R."/>
        </authorList>
    </citation>
    <scope>NUCLEOTIDE SEQUENCE [LARGE SCALE GENOMIC DNA]</scope>
    <source>
        <strain evidence="12 13">MSr12523</strain>
    </source>
</reference>
<keyword evidence="2 9" id="KW-0436">Ligase</keyword>
<dbReference type="SUPFAM" id="SSF52374">
    <property type="entry name" value="Nucleotidylyl transferase"/>
    <property type="match status" value="1"/>
</dbReference>
<evidence type="ECO:0000256" key="3">
    <source>
        <dbReference type="ARBA" id="ARBA00022723"/>
    </source>
</evidence>
<evidence type="ECO:0000256" key="9">
    <source>
        <dbReference type="HAMAP-Rule" id="MF_00041"/>
    </source>
</evidence>
<feature type="short sequence motif" description="'KMSKS' region" evidence="9">
    <location>
        <begin position="272"/>
        <end position="276"/>
    </location>
</feature>
<keyword evidence="4 9" id="KW-0547">Nucleotide-binding</keyword>
<dbReference type="EMBL" id="CP089982">
    <property type="protein sequence ID" value="WXA95225.1"/>
    <property type="molecule type" value="Genomic_DNA"/>
</dbReference>
<dbReference type="Pfam" id="PF01406">
    <property type="entry name" value="tRNA-synt_1e"/>
    <property type="match status" value="1"/>
</dbReference>
<dbReference type="GO" id="GO:0004817">
    <property type="term" value="F:cysteine-tRNA ligase activity"/>
    <property type="evidence" value="ECO:0007669"/>
    <property type="project" value="UniProtKB-EC"/>
</dbReference>
<proteinExistence type="inferred from homology"/>
<dbReference type="InterPro" id="IPR056411">
    <property type="entry name" value="CysS_C"/>
</dbReference>
<keyword evidence="7 9" id="KW-0648">Protein biosynthesis</keyword>
<keyword evidence="9" id="KW-0963">Cytoplasm</keyword>
<evidence type="ECO:0000256" key="5">
    <source>
        <dbReference type="ARBA" id="ARBA00022833"/>
    </source>
</evidence>
<comment type="similarity">
    <text evidence="9">Belongs to the class-I aminoacyl-tRNA synthetase family.</text>
</comment>
<feature type="binding site" evidence="9">
    <location>
        <position position="244"/>
    </location>
    <ligand>
        <name>Zn(2+)</name>
        <dbReference type="ChEBI" id="CHEBI:29105"/>
    </ligand>
</feature>
<feature type="binding site" evidence="9">
    <location>
        <position position="215"/>
    </location>
    <ligand>
        <name>Zn(2+)</name>
        <dbReference type="ChEBI" id="CHEBI:29105"/>
    </ligand>
</feature>
<comment type="subunit">
    <text evidence="1 9">Monomer.</text>
</comment>
<dbReference type="PANTHER" id="PTHR10890">
    <property type="entry name" value="CYSTEINYL-TRNA SYNTHETASE"/>
    <property type="match status" value="1"/>
</dbReference>
<keyword evidence="8 9" id="KW-0030">Aminoacyl-tRNA synthetase</keyword>
<feature type="binding site" evidence="9">
    <location>
        <position position="275"/>
    </location>
    <ligand>
        <name>ATP</name>
        <dbReference type="ChEBI" id="CHEBI:30616"/>
    </ligand>
</feature>
<keyword evidence="13" id="KW-1185">Reference proteome</keyword>
<evidence type="ECO:0000256" key="1">
    <source>
        <dbReference type="ARBA" id="ARBA00011245"/>
    </source>
</evidence>
<feature type="short sequence motif" description="'HIGH' region" evidence="9">
    <location>
        <begin position="31"/>
        <end position="41"/>
    </location>
</feature>
<evidence type="ECO:0000256" key="2">
    <source>
        <dbReference type="ARBA" id="ARBA00022598"/>
    </source>
</evidence>
<dbReference type="CDD" id="cd00672">
    <property type="entry name" value="CysRS_core"/>
    <property type="match status" value="1"/>
</dbReference>
<comment type="cofactor">
    <cofactor evidence="9">
        <name>Zn(2+)</name>
        <dbReference type="ChEBI" id="CHEBI:29105"/>
    </cofactor>
    <text evidence="9">Binds 1 zinc ion per subunit.</text>
</comment>
<protein>
    <recommendedName>
        <fullName evidence="9">Cysteine--tRNA ligase</fullName>
        <ecNumber evidence="9">6.1.1.16</ecNumber>
    </recommendedName>
    <alternativeName>
        <fullName evidence="9">Cysteinyl-tRNA synthetase</fullName>
        <shortName evidence="9">CysRS</shortName>
    </alternativeName>
</protein>
<dbReference type="PRINTS" id="PR00983">
    <property type="entry name" value="TRNASYNTHCYS"/>
</dbReference>
<dbReference type="InterPro" id="IPR024909">
    <property type="entry name" value="Cys-tRNA/MSH_ligase"/>
</dbReference>
<comment type="subcellular location">
    <subcellularLocation>
        <location evidence="9">Cytoplasm</location>
    </subcellularLocation>
</comment>
<feature type="binding site" evidence="9">
    <location>
        <position position="240"/>
    </location>
    <ligand>
        <name>Zn(2+)</name>
        <dbReference type="ChEBI" id="CHEBI:29105"/>
    </ligand>
</feature>
<evidence type="ECO:0000313" key="13">
    <source>
        <dbReference type="Proteomes" id="UP001379533"/>
    </source>
</evidence>
<gene>
    <name evidence="9 12" type="primary">cysS</name>
    <name evidence="12" type="ORF">LZC95_00025</name>
</gene>
<dbReference type="SUPFAM" id="SSF47323">
    <property type="entry name" value="Anticodon-binding domain of a subclass of class I aminoacyl-tRNA synthetases"/>
    <property type="match status" value="1"/>
</dbReference>
<dbReference type="PANTHER" id="PTHR10890:SF32">
    <property type="entry name" value="CYSTEINE--TRNA LIGASE, CHLOROPLASTIC_MITOCHONDRIAL-LIKE"/>
    <property type="match status" value="1"/>
</dbReference>
<dbReference type="InterPro" id="IPR032678">
    <property type="entry name" value="tRNA-synt_1_cat_dom"/>
</dbReference>
<evidence type="ECO:0000256" key="8">
    <source>
        <dbReference type="ARBA" id="ARBA00023146"/>
    </source>
</evidence>
<dbReference type="EC" id="6.1.1.16" evidence="9"/>
<sequence length="511" mass="56967">MTIRLYNTLTQKLETFEPLEPKRARVYVCGMTTYDLAHAGHGRTYTTFDVLVRFLKARGYEVTHVRNVTDVDDKILKRAQERNVEPTAFSAEMSKLANADLEAIGCVPPDEEPRVSGHIPEIIALIEALIEKGAAYVATTPKGKDVYFAVRSFPDYGKLSHRHLEDLLAGASERVELGDIKRDPLDFALWKGEPEDAWGWPSPWGKGRPGWHIECSAMAQRYLGAHFDIHCGGMDLIFPHHENEIAQAEAVWGAPFARYWLHAGFLNVDSEKMSKSLGNFVTIRDVLERNDPEAFRYYLLGTHYRGPLSFDVEKKDDGRVIFPGIDEGERRVDYLYNTRDALQAALASAPAEEAAAGSRFKNEAKVIDEAPEKVLAALDKDLNTTVALAEVGELCKVSNELVKQLAKLKKDPAAQAQAYGLVRKALAALESACAPLGLLRTTGAEYEQRTLTRRLRLRGLSAPDIDAKVALRTEARLAKDWKRADEIRTELAALGVEILDAGDTSRWRILV</sequence>
<evidence type="ECO:0000313" key="12">
    <source>
        <dbReference type="EMBL" id="WXA95225.1"/>
    </source>
</evidence>